<evidence type="ECO:0000313" key="2">
    <source>
        <dbReference type="Proteomes" id="UP000308600"/>
    </source>
</evidence>
<evidence type="ECO:0000313" key="1">
    <source>
        <dbReference type="EMBL" id="TFK64935.1"/>
    </source>
</evidence>
<gene>
    <name evidence="1" type="ORF">BDN72DRAFT_901112</name>
</gene>
<sequence>MSGVDPPNHEEDRYYEEPSTSPPISCLPPELLIRIFFTFQSLHDAGNFYQWTSILQISQSWRDLVLGTSSLWGGIMQVYSDRLLHWAVVSLERSGSAKLDVNIYMEHSTESICNFILEVLSQIHRIRSLKLTIGAWFGSFDAPKQLRLLHLLESPAPSLEEVQLEGRGLDSFWAQEAHERPLTPIFSGSAPRLRMISLWSLPLSLKGFSCTTLVNLVLGCIEPFAYLIHLDEVLSILRTSPNIESLAFNHCPFTMSSSSVAITPISLPRLRKLELHLLAEASVALLSHLSLPSTAHAFFTPSAELYRPLADSL</sequence>
<reference evidence="1 2" key="1">
    <citation type="journal article" date="2019" name="Nat. Ecol. Evol.">
        <title>Megaphylogeny resolves global patterns of mushroom evolution.</title>
        <authorList>
            <person name="Varga T."/>
            <person name="Krizsan K."/>
            <person name="Foldi C."/>
            <person name="Dima B."/>
            <person name="Sanchez-Garcia M."/>
            <person name="Sanchez-Ramirez S."/>
            <person name="Szollosi G.J."/>
            <person name="Szarkandi J.G."/>
            <person name="Papp V."/>
            <person name="Albert L."/>
            <person name="Andreopoulos W."/>
            <person name="Angelini C."/>
            <person name="Antonin V."/>
            <person name="Barry K.W."/>
            <person name="Bougher N.L."/>
            <person name="Buchanan P."/>
            <person name="Buyck B."/>
            <person name="Bense V."/>
            <person name="Catcheside P."/>
            <person name="Chovatia M."/>
            <person name="Cooper J."/>
            <person name="Damon W."/>
            <person name="Desjardin D."/>
            <person name="Finy P."/>
            <person name="Geml J."/>
            <person name="Haridas S."/>
            <person name="Hughes K."/>
            <person name="Justo A."/>
            <person name="Karasinski D."/>
            <person name="Kautmanova I."/>
            <person name="Kiss B."/>
            <person name="Kocsube S."/>
            <person name="Kotiranta H."/>
            <person name="LaButti K.M."/>
            <person name="Lechner B.E."/>
            <person name="Liimatainen K."/>
            <person name="Lipzen A."/>
            <person name="Lukacs Z."/>
            <person name="Mihaltcheva S."/>
            <person name="Morgado L.N."/>
            <person name="Niskanen T."/>
            <person name="Noordeloos M.E."/>
            <person name="Ohm R.A."/>
            <person name="Ortiz-Santana B."/>
            <person name="Ovrebo C."/>
            <person name="Racz N."/>
            <person name="Riley R."/>
            <person name="Savchenko A."/>
            <person name="Shiryaev A."/>
            <person name="Soop K."/>
            <person name="Spirin V."/>
            <person name="Szebenyi C."/>
            <person name="Tomsovsky M."/>
            <person name="Tulloss R.E."/>
            <person name="Uehling J."/>
            <person name="Grigoriev I.V."/>
            <person name="Vagvolgyi C."/>
            <person name="Papp T."/>
            <person name="Martin F.M."/>
            <person name="Miettinen O."/>
            <person name="Hibbett D.S."/>
            <person name="Nagy L.G."/>
        </authorList>
    </citation>
    <scope>NUCLEOTIDE SEQUENCE [LARGE SCALE GENOMIC DNA]</scope>
    <source>
        <strain evidence="1 2">NL-1719</strain>
    </source>
</reference>
<accession>A0ACD3AGZ5</accession>
<name>A0ACD3AGZ5_9AGAR</name>
<dbReference type="EMBL" id="ML208454">
    <property type="protein sequence ID" value="TFK64935.1"/>
    <property type="molecule type" value="Genomic_DNA"/>
</dbReference>
<keyword evidence="2" id="KW-1185">Reference proteome</keyword>
<dbReference type="Proteomes" id="UP000308600">
    <property type="component" value="Unassembled WGS sequence"/>
</dbReference>
<protein>
    <submittedName>
        <fullName evidence="1">Uncharacterized protein</fullName>
    </submittedName>
</protein>
<organism evidence="1 2">
    <name type="scientific">Pluteus cervinus</name>
    <dbReference type="NCBI Taxonomy" id="181527"/>
    <lineage>
        <taxon>Eukaryota</taxon>
        <taxon>Fungi</taxon>
        <taxon>Dikarya</taxon>
        <taxon>Basidiomycota</taxon>
        <taxon>Agaricomycotina</taxon>
        <taxon>Agaricomycetes</taxon>
        <taxon>Agaricomycetidae</taxon>
        <taxon>Agaricales</taxon>
        <taxon>Pluteineae</taxon>
        <taxon>Pluteaceae</taxon>
        <taxon>Pluteus</taxon>
    </lineage>
</organism>
<proteinExistence type="predicted"/>